<dbReference type="InterPro" id="IPR009078">
    <property type="entry name" value="Ferritin-like_SF"/>
</dbReference>
<evidence type="ECO:0000313" key="4">
    <source>
        <dbReference type="EMBL" id="AFC42546.1"/>
    </source>
</evidence>
<evidence type="ECO:0000313" key="5">
    <source>
        <dbReference type="Proteomes" id="UP000008004"/>
    </source>
</evidence>
<dbReference type="PANTHER" id="PTHR42932:SF2">
    <property type="entry name" value="DNA PROTECTION DURING STARVATION PROTEIN 1"/>
    <property type="match status" value="1"/>
</dbReference>
<proteinExistence type="inferred from homology"/>
<evidence type="ECO:0000256" key="1">
    <source>
        <dbReference type="ARBA" id="ARBA00009497"/>
    </source>
</evidence>
<dbReference type="InterPro" id="IPR012347">
    <property type="entry name" value="Ferritin-like"/>
</dbReference>
<sequence>MAERRGNRRFDDDIRNFTASPTLAVNLQRVLVDLIELNLQGKQAHWNVIGSNFRDLHLQLDELVDAAREASDTIAERMRALDAVPDGRSDTVAATTSLPQFPANEVATGEVVDLVTARTYATVDTIRNVHDAVDADDPSTSDLLHEIVDSLEKLAWMIKSENRKL</sequence>
<dbReference type="PATRIC" id="fig|487521.10.peg.1333"/>
<evidence type="ECO:0000259" key="3">
    <source>
        <dbReference type="Pfam" id="PF00210"/>
    </source>
</evidence>
<organism evidence="4 5">
    <name type="scientific">Mycobacterium intracellulare (strain ATCC 13950 / DSM 43223 / JCM 6384 / NCTC 13025 / 3600)</name>
    <dbReference type="NCBI Taxonomy" id="487521"/>
    <lineage>
        <taxon>Bacteria</taxon>
        <taxon>Bacillati</taxon>
        <taxon>Actinomycetota</taxon>
        <taxon>Actinomycetes</taxon>
        <taxon>Mycobacteriales</taxon>
        <taxon>Mycobacteriaceae</taxon>
        <taxon>Mycobacterium</taxon>
        <taxon>Mycobacterium avium complex (MAC)</taxon>
    </lineage>
</organism>
<dbReference type="Gene3D" id="1.20.1260.10">
    <property type="match status" value="1"/>
</dbReference>
<dbReference type="AlphaFoldDB" id="H8IHX2"/>
<dbReference type="HOGENOM" id="CLU_098183_1_3_11"/>
<dbReference type="PRINTS" id="PR01346">
    <property type="entry name" value="HELNAPAPROT"/>
</dbReference>
<dbReference type="Pfam" id="PF00210">
    <property type="entry name" value="Ferritin"/>
    <property type="match status" value="1"/>
</dbReference>
<dbReference type="GO" id="GO:0008199">
    <property type="term" value="F:ferric iron binding"/>
    <property type="evidence" value="ECO:0007669"/>
    <property type="project" value="InterPro"/>
</dbReference>
<dbReference type="GO" id="GO:0016722">
    <property type="term" value="F:oxidoreductase activity, acting on metal ions"/>
    <property type="evidence" value="ECO:0007669"/>
    <property type="project" value="InterPro"/>
</dbReference>
<dbReference type="PANTHER" id="PTHR42932">
    <property type="entry name" value="GENERAL STRESS PROTEIN 20U"/>
    <property type="match status" value="1"/>
</dbReference>
<evidence type="ECO:0000256" key="2">
    <source>
        <dbReference type="RuleBase" id="RU003875"/>
    </source>
</evidence>
<dbReference type="InterPro" id="IPR002177">
    <property type="entry name" value="DPS_DNA-bd"/>
</dbReference>
<accession>H8IHX2</accession>
<dbReference type="InterPro" id="IPR023188">
    <property type="entry name" value="DPS_DNA-bd_CS"/>
</dbReference>
<dbReference type="Proteomes" id="UP000008004">
    <property type="component" value="Chromosome"/>
</dbReference>
<dbReference type="PROSITE" id="PS00818">
    <property type="entry name" value="DPS_1"/>
    <property type="match status" value="1"/>
</dbReference>
<dbReference type="CDD" id="cd01043">
    <property type="entry name" value="DPS"/>
    <property type="match status" value="1"/>
</dbReference>
<reference evidence="4 5" key="1">
    <citation type="journal article" date="2012" name="J. Bacteriol.">
        <title>Complete genome sequence of Mycobacterium intracellulare strain ATCC 13950T.</title>
        <authorList>
            <person name="Kim B.J."/>
            <person name="Choi B.S."/>
            <person name="Lim J.S."/>
            <person name="Choi I.Y."/>
            <person name="Lee J.H."/>
            <person name="Chun J."/>
            <person name="Kook Y.H."/>
            <person name="Kim B.J."/>
        </authorList>
    </citation>
    <scope>NUCLEOTIDE SEQUENCE [LARGE SCALE GENOMIC DNA]</scope>
    <source>
        <strain evidence="5">ATCC 13950 / DSM 43223 / JCM 6384 / NCTC 13025 / 3600</strain>
    </source>
</reference>
<protein>
    <submittedName>
        <fullName evidence="4">Ferritin, Dps family protein</fullName>
    </submittedName>
</protein>
<gene>
    <name evidence="4" type="ordered locus">OCU_13270</name>
</gene>
<dbReference type="SUPFAM" id="SSF47240">
    <property type="entry name" value="Ferritin-like"/>
    <property type="match status" value="1"/>
</dbReference>
<dbReference type="eggNOG" id="COG0783">
    <property type="taxonomic scope" value="Bacteria"/>
</dbReference>
<comment type="similarity">
    <text evidence="1 2">Belongs to the Dps family.</text>
</comment>
<dbReference type="EMBL" id="CP003322">
    <property type="protein sequence ID" value="AFC42546.1"/>
    <property type="molecule type" value="Genomic_DNA"/>
</dbReference>
<name>H8IHX2_MYCIA</name>
<dbReference type="InterPro" id="IPR008331">
    <property type="entry name" value="Ferritin_DPS_dom"/>
</dbReference>
<dbReference type="KEGG" id="mia:OCU_13270"/>
<dbReference type="PIRSF" id="PIRSF005900">
    <property type="entry name" value="Dps"/>
    <property type="match status" value="1"/>
</dbReference>
<feature type="domain" description="Ferritin/DPS" evidence="3">
    <location>
        <begin position="27"/>
        <end position="161"/>
    </location>
</feature>